<dbReference type="Pfam" id="PF13103">
    <property type="entry name" value="TonB_2"/>
    <property type="match status" value="1"/>
</dbReference>
<name>E8T5G7_THEA1</name>
<sequence length="242" mass="26249">MGNQLKLDLISLAASLAIHAALLSVPAVREAFTAKVYQIVSVVPLTFDTAVESDLLGVKPSEGNSEKAPRKDENTVTRGRSSKARKNLLHAKTSNSKELKGPFRSNSKAGVQAVSGSRWIKTQATGKGGRRLSLSAQVNTEEGRGTPKVASNRLVPYLIALRNRIMERWKAPFYRSEKGSQSVIIALTIGASGKLRELEVERLSPDIAFNRSALSAVYSAEPFPPLPKGVNSVRVKVKFEVK</sequence>
<protein>
    <submittedName>
        <fullName evidence="8">TonB family protein</fullName>
    </submittedName>
</protein>
<evidence type="ECO:0000259" key="7">
    <source>
        <dbReference type="PROSITE" id="PS52015"/>
    </source>
</evidence>
<evidence type="ECO:0000313" key="8">
    <source>
        <dbReference type="EMBL" id="ADU97621.1"/>
    </source>
</evidence>
<evidence type="ECO:0000256" key="5">
    <source>
        <dbReference type="SAM" id="MobiDB-lite"/>
    </source>
</evidence>
<feature type="compositionally biased region" description="Basic residues" evidence="5">
    <location>
        <begin position="80"/>
        <end position="89"/>
    </location>
</feature>
<evidence type="ECO:0000256" key="1">
    <source>
        <dbReference type="ARBA" id="ARBA00004167"/>
    </source>
</evidence>
<dbReference type="SUPFAM" id="SSF74653">
    <property type="entry name" value="TolA/TonB C-terminal domain"/>
    <property type="match status" value="1"/>
</dbReference>
<dbReference type="PROSITE" id="PS52015">
    <property type="entry name" value="TONB_CTD"/>
    <property type="match status" value="1"/>
</dbReference>
<dbReference type="GO" id="GO:0055085">
    <property type="term" value="P:transmembrane transport"/>
    <property type="evidence" value="ECO:0007669"/>
    <property type="project" value="InterPro"/>
</dbReference>
<reference evidence="8" key="1">
    <citation type="submission" date="2011-01" db="EMBL/GenBank/DDBJ databases">
        <title>Complete sequence of chromosome of Thermovibrio ammonificans HB-1.</title>
        <authorList>
            <consortium name="US DOE Joint Genome Institute"/>
            <person name="Lucas S."/>
            <person name="Copeland A."/>
            <person name="Lapidus A."/>
            <person name="Cheng J.-F."/>
            <person name="Goodwin L."/>
            <person name="Pitluck S."/>
            <person name="Davenport K."/>
            <person name="Detter J.C."/>
            <person name="Han C."/>
            <person name="Tapia R."/>
            <person name="Land M."/>
            <person name="Hauser L."/>
            <person name="Kyrpides N."/>
            <person name="Ivanova N."/>
            <person name="Ovchinnikova G."/>
            <person name="Vetriani C."/>
            <person name="Woyke T."/>
        </authorList>
    </citation>
    <scope>NUCLEOTIDE SEQUENCE [LARGE SCALE GENOMIC DNA]</scope>
    <source>
        <strain evidence="8">HB-1</strain>
    </source>
</reference>
<proteinExistence type="predicted"/>
<dbReference type="NCBIfam" id="TIGR01352">
    <property type="entry name" value="tonB_Cterm"/>
    <property type="match status" value="1"/>
</dbReference>
<dbReference type="Gene3D" id="3.30.1150.10">
    <property type="match status" value="1"/>
</dbReference>
<dbReference type="RefSeq" id="WP_013538406.1">
    <property type="nucleotide sequence ID" value="NC_014926.1"/>
</dbReference>
<keyword evidence="6" id="KW-0732">Signal</keyword>
<accession>E8T5G7</accession>
<evidence type="ECO:0000256" key="2">
    <source>
        <dbReference type="ARBA" id="ARBA00022692"/>
    </source>
</evidence>
<keyword evidence="2" id="KW-0812">Transmembrane</keyword>
<evidence type="ECO:0000256" key="3">
    <source>
        <dbReference type="ARBA" id="ARBA00022989"/>
    </source>
</evidence>
<keyword evidence="9" id="KW-1185">Reference proteome</keyword>
<evidence type="ECO:0000256" key="6">
    <source>
        <dbReference type="SAM" id="SignalP"/>
    </source>
</evidence>
<dbReference type="STRING" id="648996.Theam_1665"/>
<feature type="signal peptide" evidence="6">
    <location>
        <begin position="1"/>
        <end position="20"/>
    </location>
</feature>
<dbReference type="GO" id="GO:0016020">
    <property type="term" value="C:membrane"/>
    <property type="evidence" value="ECO:0007669"/>
    <property type="project" value="UniProtKB-SubCell"/>
</dbReference>
<feature type="compositionally biased region" description="Basic and acidic residues" evidence="5">
    <location>
        <begin position="64"/>
        <end position="75"/>
    </location>
</feature>
<keyword evidence="3" id="KW-1133">Transmembrane helix</keyword>
<dbReference type="KEGG" id="tam:Theam_1665"/>
<dbReference type="InterPro" id="IPR006260">
    <property type="entry name" value="TonB/TolA_C"/>
</dbReference>
<evidence type="ECO:0000256" key="4">
    <source>
        <dbReference type="ARBA" id="ARBA00023136"/>
    </source>
</evidence>
<organism evidence="8 9">
    <name type="scientific">Thermovibrio ammonificans (strain DSM 15698 / JCM 12110 / HB-1)</name>
    <dbReference type="NCBI Taxonomy" id="648996"/>
    <lineage>
        <taxon>Bacteria</taxon>
        <taxon>Pseudomonadati</taxon>
        <taxon>Aquificota</taxon>
        <taxon>Aquificia</taxon>
        <taxon>Desulfurobacteriales</taxon>
        <taxon>Desulfurobacteriaceae</taxon>
        <taxon>Thermovibrio</taxon>
    </lineage>
</organism>
<dbReference type="HOGENOM" id="CLU_1127656_0_0_0"/>
<dbReference type="OrthoDB" id="13251at2"/>
<feature type="chain" id="PRO_5003227403" evidence="6">
    <location>
        <begin position="21"/>
        <end position="242"/>
    </location>
</feature>
<dbReference type="EMBL" id="CP002444">
    <property type="protein sequence ID" value="ADU97621.1"/>
    <property type="molecule type" value="Genomic_DNA"/>
</dbReference>
<feature type="domain" description="TonB C-terminal" evidence="7">
    <location>
        <begin position="156"/>
        <end position="242"/>
    </location>
</feature>
<keyword evidence="4" id="KW-0472">Membrane</keyword>
<comment type="subcellular location">
    <subcellularLocation>
        <location evidence="1">Membrane</location>
        <topology evidence="1">Single-pass membrane protein</topology>
    </subcellularLocation>
</comment>
<feature type="region of interest" description="Disordered" evidence="5">
    <location>
        <begin position="58"/>
        <end position="107"/>
    </location>
</feature>
<dbReference type="eggNOG" id="COG0810">
    <property type="taxonomic scope" value="Bacteria"/>
</dbReference>
<dbReference type="InterPro" id="IPR037682">
    <property type="entry name" value="TonB_C"/>
</dbReference>
<gene>
    <name evidence="8" type="ordered locus">Theam_1665</name>
</gene>
<dbReference type="AlphaFoldDB" id="E8T5G7"/>
<evidence type="ECO:0000313" key="9">
    <source>
        <dbReference type="Proteomes" id="UP000006362"/>
    </source>
</evidence>
<dbReference type="Proteomes" id="UP000006362">
    <property type="component" value="Chromosome"/>
</dbReference>